<dbReference type="InterPro" id="IPR007627">
    <property type="entry name" value="RNA_pol_sigma70_r2"/>
</dbReference>
<gene>
    <name evidence="6" type="ORF">ACFPPB_06830</name>
</gene>
<sequence length="176" mass="20258">MTARQHQQRFESLLHEHRGIVFKVACLYSRSATDREDLVQEISVQLWRSFGGYDEARAKFSTWMYRIALNVAISQARRERWSEASRFEPLEAHHLETVGGGEPIAEPDERLQAMYTFIGQLDPLNRALILLYLEDRSYTEIAEILGISETNVATKISRIKQKMRGRMTGAVTTVRA</sequence>
<dbReference type="InterPro" id="IPR014284">
    <property type="entry name" value="RNA_pol_sigma-70_dom"/>
</dbReference>
<keyword evidence="3" id="KW-0731">Sigma factor</keyword>
<evidence type="ECO:0000256" key="4">
    <source>
        <dbReference type="ARBA" id="ARBA00023163"/>
    </source>
</evidence>
<dbReference type="SUPFAM" id="SSF88659">
    <property type="entry name" value="Sigma3 and sigma4 domains of RNA polymerase sigma factors"/>
    <property type="match status" value="1"/>
</dbReference>
<comment type="caution">
    <text evidence="6">The sequence shown here is derived from an EMBL/GenBank/DDBJ whole genome shotgun (WGS) entry which is preliminary data.</text>
</comment>
<dbReference type="PANTHER" id="PTHR43133">
    <property type="entry name" value="RNA POLYMERASE ECF-TYPE SIGMA FACTO"/>
    <property type="match status" value="1"/>
</dbReference>
<protein>
    <submittedName>
        <fullName evidence="6">RNA polymerase sigma factor</fullName>
    </submittedName>
</protein>
<keyword evidence="2" id="KW-0805">Transcription regulation</keyword>
<organism evidence="6 7">
    <name type="scientific">Rhodanobacter terrae</name>
    <dbReference type="NCBI Taxonomy" id="418647"/>
    <lineage>
        <taxon>Bacteria</taxon>
        <taxon>Pseudomonadati</taxon>
        <taxon>Pseudomonadota</taxon>
        <taxon>Gammaproteobacteria</taxon>
        <taxon>Lysobacterales</taxon>
        <taxon>Rhodanobacteraceae</taxon>
        <taxon>Rhodanobacter</taxon>
    </lineage>
</organism>
<dbReference type="NCBIfam" id="TIGR02937">
    <property type="entry name" value="sigma70-ECF"/>
    <property type="match status" value="1"/>
</dbReference>
<dbReference type="InterPro" id="IPR036388">
    <property type="entry name" value="WH-like_DNA-bd_sf"/>
</dbReference>
<dbReference type="EMBL" id="JBHSNG010000005">
    <property type="protein sequence ID" value="MFC5580822.1"/>
    <property type="molecule type" value="Genomic_DNA"/>
</dbReference>
<comment type="similarity">
    <text evidence="1">Belongs to the sigma-70 factor family. ECF subfamily.</text>
</comment>
<dbReference type="InterPro" id="IPR000792">
    <property type="entry name" value="Tscrpt_reg_LuxR_C"/>
</dbReference>
<evidence type="ECO:0000313" key="7">
    <source>
        <dbReference type="Proteomes" id="UP001596111"/>
    </source>
</evidence>
<keyword evidence="7" id="KW-1185">Reference proteome</keyword>
<evidence type="ECO:0000313" key="6">
    <source>
        <dbReference type="EMBL" id="MFC5580822.1"/>
    </source>
</evidence>
<accession>A0ABW0SVD9</accession>
<dbReference type="Pfam" id="PF04542">
    <property type="entry name" value="Sigma70_r2"/>
    <property type="match status" value="1"/>
</dbReference>
<dbReference type="InterPro" id="IPR013249">
    <property type="entry name" value="RNA_pol_sigma70_r4_t2"/>
</dbReference>
<dbReference type="InterPro" id="IPR013324">
    <property type="entry name" value="RNA_pol_sigma_r3/r4-like"/>
</dbReference>
<proteinExistence type="inferred from homology"/>
<dbReference type="SUPFAM" id="SSF88946">
    <property type="entry name" value="Sigma2 domain of RNA polymerase sigma factors"/>
    <property type="match status" value="1"/>
</dbReference>
<evidence type="ECO:0000256" key="1">
    <source>
        <dbReference type="ARBA" id="ARBA00010641"/>
    </source>
</evidence>
<dbReference type="InterPro" id="IPR039425">
    <property type="entry name" value="RNA_pol_sigma-70-like"/>
</dbReference>
<dbReference type="RefSeq" id="WP_377325672.1">
    <property type="nucleotide sequence ID" value="NZ_JBHSNG010000005.1"/>
</dbReference>
<evidence type="ECO:0000259" key="5">
    <source>
        <dbReference type="PROSITE" id="PS00622"/>
    </source>
</evidence>
<dbReference type="Pfam" id="PF08281">
    <property type="entry name" value="Sigma70_r4_2"/>
    <property type="match status" value="1"/>
</dbReference>
<evidence type="ECO:0000256" key="2">
    <source>
        <dbReference type="ARBA" id="ARBA00023015"/>
    </source>
</evidence>
<dbReference type="PROSITE" id="PS00622">
    <property type="entry name" value="HTH_LUXR_1"/>
    <property type="match status" value="1"/>
</dbReference>
<name>A0ABW0SVD9_9GAMM</name>
<keyword evidence="4" id="KW-0804">Transcription</keyword>
<dbReference type="Proteomes" id="UP001596111">
    <property type="component" value="Unassembled WGS sequence"/>
</dbReference>
<dbReference type="InterPro" id="IPR013325">
    <property type="entry name" value="RNA_pol_sigma_r2"/>
</dbReference>
<reference evidence="7" key="1">
    <citation type="journal article" date="2019" name="Int. J. Syst. Evol. Microbiol.">
        <title>The Global Catalogue of Microorganisms (GCM) 10K type strain sequencing project: providing services to taxonomists for standard genome sequencing and annotation.</title>
        <authorList>
            <consortium name="The Broad Institute Genomics Platform"/>
            <consortium name="The Broad Institute Genome Sequencing Center for Infectious Disease"/>
            <person name="Wu L."/>
            <person name="Ma J."/>
        </authorList>
    </citation>
    <scope>NUCLEOTIDE SEQUENCE [LARGE SCALE GENOMIC DNA]</scope>
    <source>
        <strain evidence="7">CGMCC 1.13587</strain>
    </source>
</reference>
<dbReference type="Gene3D" id="1.10.1740.10">
    <property type="match status" value="1"/>
</dbReference>
<feature type="domain" description="HTH luxR-type" evidence="5">
    <location>
        <begin position="135"/>
        <end position="162"/>
    </location>
</feature>
<evidence type="ECO:0000256" key="3">
    <source>
        <dbReference type="ARBA" id="ARBA00023082"/>
    </source>
</evidence>
<dbReference type="Gene3D" id="1.10.10.10">
    <property type="entry name" value="Winged helix-like DNA-binding domain superfamily/Winged helix DNA-binding domain"/>
    <property type="match status" value="1"/>
</dbReference>
<dbReference type="PANTHER" id="PTHR43133:SF45">
    <property type="entry name" value="RNA POLYMERASE ECF-TYPE SIGMA FACTOR"/>
    <property type="match status" value="1"/>
</dbReference>